<dbReference type="PANTHER" id="PTHR11133:SF22">
    <property type="entry name" value="ALPHA-AMINOADIPIC SEMIALDEHYDE SYNTHASE, MITOCHONDRIAL"/>
    <property type="match status" value="1"/>
</dbReference>
<dbReference type="STRING" id="692418.SAMN04488029_1798"/>
<evidence type="ECO:0000259" key="12">
    <source>
        <dbReference type="SMART" id="SM01002"/>
    </source>
</evidence>
<evidence type="ECO:0000256" key="5">
    <source>
        <dbReference type="ARBA" id="ARBA00022605"/>
    </source>
</evidence>
<dbReference type="Proteomes" id="UP000192472">
    <property type="component" value="Unassembled WGS sequence"/>
</dbReference>
<keyword evidence="15" id="KW-1185">Reference proteome</keyword>
<evidence type="ECO:0000256" key="9">
    <source>
        <dbReference type="ARBA" id="ARBA00047860"/>
    </source>
</evidence>
<dbReference type="AlphaFoldDB" id="A0A1W2GBG5"/>
<dbReference type="EC" id="1.5.1.7" evidence="3"/>
<comment type="subunit">
    <text evidence="2">Monomer.</text>
</comment>
<feature type="active site" description="Proton donor" evidence="10">
    <location>
        <position position="103"/>
    </location>
</feature>
<keyword evidence="5" id="KW-0028">Amino-acid biosynthesis</keyword>
<feature type="binding site" evidence="11">
    <location>
        <position position="226"/>
    </location>
    <ligand>
        <name>NAD(+)</name>
        <dbReference type="ChEBI" id="CHEBI:57540"/>
    </ligand>
</feature>
<sequence length="415" mass="47454">MRRNIIFKNPLQMTKIGILKEGKIPIDRRVAIIPSQAKFIKENFSAVDLACQHSDIRCFSDEDYANEGIELVTQVDDCDVIFGVKEVPLGQLIPNKTYFFFSHTIKKQEYNRELLNEVLDKNIRLIDYETLTDINGQRIIAFGRYAGIVGAYNGIWSFGKRYNLFNIRRAHECFDLEDMKTEYSKVKLPNIKIVITGGGRVAKGAMEVLLGLNIRKVTPERFVNEDFQEPVFTQLNSRDYNKHKDGKNFERTEFFEQPEHFESDFYQYAKCADLLVACAYWHPSAPVLFTREEATHRDFKINIVADVTCDIEGSIPSTIRPATIDEPVFDYDPTTGKELPPFSDEGNITVMSVDNLPCELPRNASEDFGKELVNNVLPCLLGEDPDKIIERATIAQSGKLTAYYTYLQDYADGKE</sequence>
<keyword evidence="6" id="KW-0560">Oxidoreductase</keyword>
<dbReference type="InterPro" id="IPR036291">
    <property type="entry name" value="NAD(P)-bd_dom_sf"/>
</dbReference>
<name>A0A1W2GBG5_REIFA</name>
<feature type="binding site" evidence="11">
    <location>
        <begin position="199"/>
        <end position="200"/>
    </location>
    <ligand>
        <name>NAD(+)</name>
        <dbReference type="ChEBI" id="CHEBI:57540"/>
    </ligand>
</feature>
<proteinExistence type="predicted"/>
<keyword evidence="11" id="KW-0520">NAD</keyword>
<dbReference type="SMART" id="SM01002">
    <property type="entry name" value="AlaDh_PNT_C"/>
    <property type="match status" value="1"/>
</dbReference>
<evidence type="ECO:0000256" key="8">
    <source>
        <dbReference type="ARBA" id="ARBA00033228"/>
    </source>
</evidence>
<dbReference type="InterPro" id="IPR007698">
    <property type="entry name" value="AlaDH/PNT_NAD(H)-bd"/>
</dbReference>
<dbReference type="InterPro" id="IPR007886">
    <property type="entry name" value="AlaDH/PNT_N"/>
</dbReference>
<evidence type="ECO:0000256" key="1">
    <source>
        <dbReference type="ARBA" id="ARBA00004884"/>
    </source>
</evidence>
<dbReference type="PIRSF" id="PIRSF018250">
    <property type="entry name" value="Saccharopine_DH_Lys"/>
    <property type="match status" value="1"/>
</dbReference>
<evidence type="ECO:0000256" key="3">
    <source>
        <dbReference type="ARBA" id="ARBA00012847"/>
    </source>
</evidence>
<keyword evidence="7" id="KW-1015">Disulfide bond</keyword>
<dbReference type="Pfam" id="PF05222">
    <property type="entry name" value="AlaDh_PNT_N"/>
    <property type="match status" value="1"/>
</dbReference>
<dbReference type="GO" id="GO:0019878">
    <property type="term" value="P:lysine biosynthetic process via aminoadipic acid"/>
    <property type="evidence" value="ECO:0007669"/>
    <property type="project" value="UniProtKB-UniPathway"/>
</dbReference>
<dbReference type="GO" id="GO:0004754">
    <property type="term" value="F:saccharopine dehydrogenase (NAD+, L-lysine-forming) activity"/>
    <property type="evidence" value="ECO:0007669"/>
    <property type="project" value="UniProtKB-EC"/>
</dbReference>
<dbReference type="InterPro" id="IPR051168">
    <property type="entry name" value="AASS"/>
</dbReference>
<gene>
    <name evidence="14" type="ORF">SAMN04488029_1798</name>
</gene>
<dbReference type="UniPathway" id="UPA00033">
    <property type="reaction ID" value="UER00034"/>
</dbReference>
<comment type="catalytic activity">
    <reaction evidence="9">
        <text>L-saccharopine + NAD(+) + H2O = L-lysine + 2-oxoglutarate + NADH + H(+)</text>
        <dbReference type="Rhea" id="RHEA:12440"/>
        <dbReference type="ChEBI" id="CHEBI:15377"/>
        <dbReference type="ChEBI" id="CHEBI:15378"/>
        <dbReference type="ChEBI" id="CHEBI:16810"/>
        <dbReference type="ChEBI" id="CHEBI:32551"/>
        <dbReference type="ChEBI" id="CHEBI:57540"/>
        <dbReference type="ChEBI" id="CHEBI:57945"/>
        <dbReference type="ChEBI" id="CHEBI:57951"/>
        <dbReference type="EC" id="1.5.1.7"/>
    </reaction>
</comment>
<evidence type="ECO:0000256" key="10">
    <source>
        <dbReference type="PIRSR" id="PIRSR018250-1"/>
    </source>
</evidence>
<dbReference type="SUPFAM" id="SSF52283">
    <property type="entry name" value="Formate/glycerate dehydrogenase catalytic domain-like"/>
    <property type="match status" value="1"/>
</dbReference>
<reference evidence="14 15" key="1">
    <citation type="submission" date="2017-04" db="EMBL/GenBank/DDBJ databases">
        <authorList>
            <person name="Afonso C.L."/>
            <person name="Miller P.J."/>
            <person name="Scott M.A."/>
            <person name="Spackman E."/>
            <person name="Goraichik I."/>
            <person name="Dimitrov K.M."/>
            <person name="Suarez D.L."/>
            <person name="Swayne D.E."/>
        </authorList>
    </citation>
    <scope>NUCLEOTIDE SEQUENCE [LARGE SCALE GENOMIC DNA]</scope>
    <source>
        <strain evidence="14 15">DSM 26133</strain>
    </source>
</reference>
<evidence type="ECO:0000313" key="14">
    <source>
        <dbReference type="EMBL" id="SMD34019.1"/>
    </source>
</evidence>
<evidence type="ECO:0000256" key="7">
    <source>
        <dbReference type="ARBA" id="ARBA00023157"/>
    </source>
</evidence>
<dbReference type="EMBL" id="FWYF01000002">
    <property type="protein sequence ID" value="SMD34019.1"/>
    <property type="molecule type" value="Genomic_DNA"/>
</dbReference>
<protein>
    <recommendedName>
        <fullName evidence="4">Saccharopine dehydrogenase [NAD(+), L-lysine-forming]</fullName>
        <ecNumber evidence="3">1.5.1.7</ecNumber>
    </recommendedName>
    <alternativeName>
        <fullName evidence="8">Lysine--2-oxoglutarate reductase</fullName>
    </alternativeName>
</protein>
<dbReference type="Gene3D" id="3.40.50.720">
    <property type="entry name" value="NAD(P)-binding Rossmann-like Domain"/>
    <property type="match status" value="2"/>
</dbReference>
<dbReference type="SUPFAM" id="SSF51735">
    <property type="entry name" value="NAD(P)-binding Rossmann-fold domains"/>
    <property type="match status" value="1"/>
</dbReference>
<feature type="binding site" evidence="11">
    <location>
        <position position="307"/>
    </location>
    <ligand>
        <name>NAD(+)</name>
        <dbReference type="ChEBI" id="CHEBI:57540"/>
    </ligand>
</feature>
<evidence type="ECO:0000256" key="11">
    <source>
        <dbReference type="PIRSR" id="PIRSR018250-3"/>
    </source>
</evidence>
<organism evidence="14 15">
    <name type="scientific">Reichenbachiella faecimaris</name>
    <dbReference type="NCBI Taxonomy" id="692418"/>
    <lineage>
        <taxon>Bacteria</taxon>
        <taxon>Pseudomonadati</taxon>
        <taxon>Bacteroidota</taxon>
        <taxon>Cytophagia</taxon>
        <taxon>Cytophagales</taxon>
        <taxon>Reichenbachiellaceae</taxon>
        <taxon>Reichenbachiella</taxon>
    </lineage>
</organism>
<evidence type="ECO:0000256" key="2">
    <source>
        <dbReference type="ARBA" id="ARBA00011245"/>
    </source>
</evidence>
<evidence type="ECO:0000256" key="6">
    <source>
        <dbReference type="ARBA" id="ARBA00023002"/>
    </source>
</evidence>
<accession>A0A1W2GBG5</accession>
<dbReference type="PANTHER" id="PTHR11133">
    <property type="entry name" value="SACCHAROPINE DEHYDROGENASE"/>
    <property type="match status" value="1"/>
</dbReference>
<feature type="domain" description="Alanine dehydrogenase/pyridine nucleotide transhydrogenase NAD(H)-binding" evidence="12">
    <location>
        <begin position="180"/>
        <end position="352"/>
    </location>
</feature>
<feature type="binding site" evidence="11">
    <location>
        <position position="280"/>
    </location>
    <ligand>
        <name>NAD(+)</name>
        <dbReference type="ChEBI" id="CHEBI:57540"/>
    </ligand>
</feature>
<feature type="active site" description="Proton acceptor" evidence="10">
    <location>
        <position position="85"/>
    </location>
</feature>
<feature type="domain" description="Alanine dehydrogenase/pyridine nucleotide transhydrogenase N-terminal" evidence="13">
    <location>
        <begin position="17"/>
        <end position="149"/>
    </location>
</feature>
<dbReference type="InterPro" id="IPR027281">
    <property type="entry name" value="Lys1"/>
</dbReference>
<evidence type="ECO:0000259" key="13">
    <source>
        <dbReference type="SMART" id="SM01003"/>
    </source>
</evidence>
<evidence type="ECO:0000256" key="4">
    <source>
        <dbReference type="ARBA" id="ARBA00021221"/>
    </source>
</evidence>
<dbReference type="SMART" id="SM01003">
    <property type="entry name" value="AlaDh_PNT_N"/>
    <property type="match status" value="1"/>
</dbReference>
<dbReference type="CDD" id="cd05199">
    <property type="entry name" value="SDH_like"/>
    <property type="match status" value="1"/>
</dbReference>
<comment type="pathway">
    <text evidence="1">Amino-acid biosynthesis; L-lysine biosynthesis via AAA pathway; L-lysine from L-alpha-aminoadipate (fungal route): step 3/3.</text>
</comment>
<evidence type="ECO:0000313" key="15">
    <source>
        <dbReference type="Proteomes" id="UP000192472"/>
    </source>
</evidence>